<dbReference type="Proteomes" id="UP000033101">
    <property type="component" value="Chromosome"/>
</dbReference>
<sequence>MSWVLRASSEIWERTLWCLSTKDSFLSACLDKVMSDPWRTAYLPSAEGMKVAEYVFSFASSSVCSDFFLKAAFRAAFWIFTGTFSPTLLFHASSKSCPASLE</sequence>
<dbReference type="PATRIC" id="fig|1434110.4.peg.1752"/>
<dbReference type="KEGG" id="mhor:MSHOH_1403"/>
<dbReference type="AlphaFoldDB" id="A0A0E3SAN8"/>
<protein>
    <submittedName>
        <fullName evidence="1">Uncharacterized protein</fullName>
    </submittedName>
</protein>
<name>A0A0E3SAN8_9EURY</name>
<keyword evidence="2" id="KW-1185">Reference proteome</keyword>
<dbReference type="EMBL" id="CP009516">
    <property type="protein sequence ID" value="AKB77886.1"/>
    <property type="molecule type" value="Genomic_DNA"/>
</dbReference>
<proteinExistence type="predicted"/>
<evidence type="ECO:0000313" key="2">
    <source>
        <dbReference type="Proteomes" id="UP000033101"/>
    </source>
</evidence>
<reference evidence="1 2" key="1">
    <citation type="submission" date="2014-07" db="EMBL/GenBank/DDBJ databases">
        <title>Methanogenic archaea and the global carbon cycle.</title>
        <authorList>
            <person name="Henriksen J.R."/>
            <person name="Luke J."/>
            <person name="Reinhart S."/>
            <person name="Benedict M.N."/>
            <person name="Youngblut N.D."/>
            <person name="Metcalf M.E."/>
            <person name="Whitaker R.J."/>
            <person name="Metcalf W.W."/>
        </authorList>
    </citation>
    <scope>NUCLEOTIDE SEQUENCE [LARGE SCALE GENOMIC DNA]</scope>
    <source>
        <strain evidence="1 2">HB-1</strain>
    </source>
</reference>
<evidence type="ECO:0000313" key="1">
    <source>
        <dbReference type="EMBL" id="AKB77886.1"/>
    </source>
</evidence>
<gene>
    <name evidence="1" type="ORF">MSHOH_1403</name>
</gene>
<organism evidence="1 2">
    <name type="scientific">Methanosarcina horonobensis HB-1 = JCM 15518</name>
    <dbReference type="NCBI Taxonomy" id="1434110"/>
    <lineage>
        <taxon>Archaea</taxon>
        <taxon>Methanobacteriati</taxon>
        <taxon>Methanobacteriota</taxon>
        <taxon>Stenosarchaea group</taxon>
        <taxon>Methanomicrobia</taxon>
        <taxon>Methanosarcinales</taxon>
        <taxon>Methanosarcinaceae</taxon>
        <taxon>Methanosarcina</taxon>
    </lineage>
</organism>
<dbReference type="HOGENOM" id="CLU_2271059_0_0_2"/>
<accession>A0A0E3SAN8</accession>